<evidence type="ECO:0000313" key="2">
    <source>
        <dbReference type="EMBL" id="KAF3948723.1"/>
    </source>
</evidence>
<reference evidence="2" key="1">
    <citation type="submission" date="2020-03" db="EMBL/GenBank/DDBJ databases">
        <title>Castanea mollissima Vanexum genome sequencing.</title>
        <authorList>
            <person name="Staton M."/>
        </authorList>
    </citation>
    <scope>NUCLEOTIDE SEQUENCE</scope>
    <source>
        <tissue evidence="2">Leaf</tissue>
    </source>
</reference>
<evidence type="ECO:0000313" key="3">
    <source>
        <dbReference type="Proteomes" id="UP000737018"/>
    </source>
</evidence>
<dbReference type="EMBL" id="JRKL02006592">
    <property type="protein sequence ID" value="KAF3948723.1"/>
    <property type="molecule type" value="Genomic_DNA"/>
</dbReference>
<feature type="signal peptide" evidence="1">
    <location>
        <begin position="1"/>
        <end position="21"/>
    </location>
</feature>
<name>A0A8J4QDM0_9ROSI</name>
<feature type="chain" id="PRO_5035216216" description="Secreted protein" evidence="1">
    <location>
        <begin position="22"/>
        <end position="74"/>
    </location>
</feature>
<dbReference type="AlphaFoldDB" id="A0A8J4QDM0"/>
<protein>
    <recommendedName>
        <fullName evidence="4">Secreted protein</fullName>
    </recommendedName>
</protein>
<proteinExistence type="predicted"/>
<organism evidence="2 3">
    <name type="scientific">Castanea mollissima</name>
    <name type="common">Chinese chestnut</name>
    <dbReference type="NCBI Taxonomy" id="60419"/>
    <lineage>
        <taxon>Eukaryota</taxon>
        <taxon>Viridiplantae</taxon>
        <taxon>Streptophyta</taxon>
        <taxon>Embryophyta</taxon>
        <taxon>Tracheophyta</taxon>
        <taxon>Spermatophyta</taxon>
        <taxon>Magnoliopsida</taxon>
        <taxon>eudicotyledons</taxon>
        <taxon>Gunneridae</taxon>
        <taxon>Pentapetalae</taxon>
        <taxon>rosids</taxon>
        <taxon>fabids</taxon>
        <taxon>Fagales</taxon>
        <taxon>Fagaceae</taxon>
        <taxon>Castanea</taxon>
    </lineage>
</organism>
<evidence type="ECO:0008006" key="4">
    <source>
        <dbReference type="Google" id="ProtNLM"/>
    </source>
</evidence>
<keyword evidence="1" id="KW-0732">Signal</keyword>
<comment type="caution">
    <text evidence="2">The sequence shown here is derived from an EMBL/GenBank/DDBJ whole genome shotgun (WGS) entry which is preliminary data.</text>
</comment>
<dbReference type="Proteomes" id="UP000737018">
    <property type="component" value="Unassembled WGS sequence"/>
</dbReference>
<dbReference type="OrthoDB" id="10370069at2759"/>
<sequence>MVVKPFHGQRLLVVLVLVSIGIEHMFQKFHSMNQVICVNTFLDRNFLSRQSMSNKIAAQMTTKLLEILLVLLSD</sequence>
<gene>
    <name evidence="2" type="ORF">CMV_025312</name>
</gene>
<evidence type="ECO:0000256" key="1">
    <source>
        <dbReference type="SAM" id="SignalP"/>
    </source>
</evidence>
<accession>A0A8J4QDM0</accession>
<keyword evidence="3" id="KW-1185">Reference proteome</keyword>